<sequence length="136" mass="16074">MHYETMPITLDYFFSVDSGDILTPEDYKAAYKIKLLFLVDSVSKFYNWPEQLDACISFIKWGYFDIRGLQSTAYKTKLLFLVDRFSTFYNWSEQLDEHISFTKWGYFDTRGLQSTPYKTKLLFFIGQSGDILTPED</sequence>
<dbReference type="EMBL" id="CM035419">
    <property type="protein sequence ID" value="KAH7415280.1"/>
    <property type="molecule type" value="Genomic_DNA"/>
</dbReference>
<protein>
    <submittedName>
        <fullName evidence="1">Uncharacterized protein</fullName>
    </submittedName>
</protein>
<comment type="caution">
    <text evidence="1">The sequence shown here is derived from an EMBL/GenBank/DDBJ whole genome shotgun (WGS) entry which is preliminary data.</text>
</comment>
<dbReference type="AlphaFoldDB" id="A0A8T2T743"/>
<name>A0A8T2T743_CERRI</name>
<evidence type="ECO:0000313" key="1">
    <source>
        <dbReference type="EMBL" id="KAH7415280.1"/>
    </source>
</evidence>
<reference evidence="1" key="1">
    <citation type="submission" date="2021-08" db="EMBL/GenBank/DDBJ databases">
        <title>WGS assembly of Ceratopteris richardii.</title>
        <authorList>
            <person name="Marchant D.B."/>
            <person name="Chen G."/>
            <person name="Jenkins J."/>
            <person name="Shu S."/>
            <person name="Leebens-Mack J."/>
            <person name="Grimwood J."/>
            <person name="Schmutz J."/>
            <person name="Soltis P."/>
            <person name="Soltis D."/>
            <person name="Chen Z.-H."/>
        </authorList>
    </citation>
    <scope>NUCLEOTIDE SEQUENCE</scope>
    <source>
        <strain evidence="1">Whitten #5841</strain>
        <tissue evidence="1">Leaf</tissue>
    </source>
</reference>
<gene>
    <name evidence="1" type="ORF">KP509_14G035800</name>
</gene>
<dbReference type="Proteomes" id="UP000825935">
    <property type="component" value="Chromosome 14"/>
</dbReference>
<proteinExistence type="predicted"/>
<evidence type="ECO:0000313" key="2">
    <source>
        <dbReference type="Proteomes" id="UP000825935"/>
    </source>
</evidence>
<organism evidence="1 2">
    <name type="scientific">Ceratopteris richardii</name>
    <name type="common">Triangle waterfern</name>
    <dbReference type="NCBI Taxonomy" id="49495"/>
    <lineage>
        <taxon>Eukaryota</taxon>
        <taxon>Viridiplantae</taxon>
        <taxon>Streptophyta</taxon>
        <taxon>Embryophyta</taxon>
        <taxon>Tracheophyta</taxon>
        <taxon>Polypodiopsida</taxon>
        <taxon>Polypodiidae</taxon>
        <taxon>Polypodiales</taxon>
        <taxon>Pteridineae</taxon>
        <taxon>Pteridaceae</taxon>
        <taxon>Parkerioideae</taxon>
        <taxon>Ceratopteris</taxon>
    </lineage>
</organism>
<keyword evidence="2" id="KW-1185">Reference proteome</keyword>
<accession>A0A8T2T743</accession>